<reference evidence="5 6" key="1">
    <citation type="submission" date="2023-11" db="EMBL/GenBank/DDBJ databases">
        <title>Halocaridina rubra genome assembly.</title>
        <authorList>
            <person name="Smith C."/>
        </authorList>
    </citation>
    <scope>NUCLEOTIDE SEQUENCE [LARGE SCALE GENOMIC DNA]</scope>
    <source>
        <strain evidence="5">EP-1</strain>
        <tissue evidence="5">Whole</tissue>
    </source>
</reference>
<organism evidence="5 6">
    <name type="scientific">Halocaridina rubra</name>
    <name type="common">Hawaiian red shrimp</name>
    <dbReference type="NCBI Taxonomy" id="373956"/>
    <lineage>
        <taxon>Eukaryota</taxon>
        <taxon>Metazoa</taxon>
        <taxon>Ecdysozoa</taxon>
        <taxon>Arthropoda</taxon>
        <taxon>Crustacea</taxon>
        <taxon>Multicrustacea</taxon>
        <taxon>Malacostraca</taxon>
        <taxon>Eumalacostraca</taxon>
        <taxon>Eucarida</taxon>
        <taxon>Decapoda</taxon>
        <taxon>Pleocyemata</taxon>
        <taxon>Caridea</taxon>
        <taxon>Atyoidea</taxon>
        <taxon>Atyidae</taxon>
        <taxon>Halocaridina</taxon>
    </lineage>
</organism>
<feature type="signal peptide" evidence="4">
    <location>
        <begin position="1"/>
        <end position="24"/>
    </location>
</feature>
<name>A0AAN8ZX91_HALRR</name>
<dbReference type="EMBL" id="JAXCGZ010023414">
    <property type="protein sequence ID" value="KAK7012581.1"/>
    <property type="molecule type" value="Genomic_DNA"/>
</dbReference>
<protein>
    <submittedName>
        <fullName evidence="5">Uncharacterized protein</fullName>
    </submittedName>
</protein>
<evidence type="ECO:0000256" key="4">
    <source>
        <dbReference type="SAM" id="SignalP"/>
    </source>
</evidence>
<evidence type="ECO:0000256" key="2">
    <source>
        <dbReference type="PROSITE-ProRule" id="PRU00497"/>
    </source>
</evidence>
<dbReference type="PANTHER" id="PTHR12236">
    <property type="entry name" value="STRUCTURAL CONTITUENT OF CUTICLE"/>
    <property type="match status" value="1"/>
</dbReference>
<feature type="chain" id="PRO_5043003464" evidence="4">
    <location>
        <begin position="25"/>
        <end position="214"/>
    </location>
</feature>
<dbReference type="InterPro" id="IPR031311">
    <property type="entry name" value="CHIT_BIND_RR_consensus"/>
</dbReference>
<gene>
    <name evidence="5" type="ORF">SK128_012532</name>
</gene>
<dbReference type="PANTHER" id="PTHR12236:SF79">
    <property type="entry name" value="CUTICULAR PROTEIN 50CB-RELATED"/>
    <property type="match status" value="1"/>
</dbReference>
<dbReference type="PROSITE" id="PS00233">
    <property type="entry name" value="CHIT_BIND_RR_1"/>
    <property type="match status" value="1"/>
</dbReference>
<proteinExistence type="predicted"/>
<dbReference type="AlphaFoldDB" id="A0AAN8ZX91"/>
<accession>A0AAN8ZX91</accession>
<evidence type="ECO:0000256" key="1">
    <source>
        <dbReference type="ARBA" id="ARBA00022460"/>
    </source>
</evidence>
<dbReference type="GO" id="GO:0042302">
    <property type="term" value="F:structural constituent of cuticle"/>
    <property type="evidence" value="ECO:0007669"/>
    <property type="project" value="UniProtKB-UniRule"/>
</dbReference>
<dbReference type="GO" id="GO:0031012">
    <property type="term" value="C:extracellular matrix"/>
    <property type="evidence" value="ECO:0007669"/>
    <property type="project" value="TreeGrafter"/>
</dbReference>
<keyword evidence="6" id="KW-1185">Reference proteome</keyword>
<sequence>MLGAVSLSWEKATIICCVWATAYCYPTQSQSEPMAPLYRSAKTSGAVIAAAHKPSGGGGKSPSSLTGFETPSQGGYVGNNNYQPHTPQFADPGNNFGGGIIYSGLPNPGQFQHSSADPTFHGTPNAHNFGYAVEDSQLGNQHAHNGYSDGETTKGEYRVLLPDGRTQVVTYSADPKMGFMARVTYEGEAKPYVPTQKHDDVSVAAGLYQQGLAY</sequence>
<comment type="caution">
    <text evidence="5">The sequence shown here is derived from an EMBL/GenBank/DDBJ whole genome shotgun (WGS) entry which is preliminary data.</text>
</comment>
<keyword evidence="4" id="KW-0732">Signal</keyword>
<feature type="compositionally biased region" description="Polar residues" evidence="3">
    <location>
        <begin position="65"/>
        <end position="75"/>
    </location>
</feature>
<dbReference type="InterPro" id="IPR000618">
    <property type="entry name" value="Insect_cuticle"/>
</dbReference>
<dbReference type="PROSITE" id="PS51155">
    <property type="entry name" value="CHIT_BIND_RR_2"/>
    <property type="match status" value="1"/>
</dbReference>
<dbReference type="Pfam" id="PF00379">
    <property type="entry name" value="Chitin_bind_4"/>
    <property type="match status" value="1"/>
</dbReference>
<dbReference type="InterPro" id="IPR051217">
    <property type="entry name" value="Insect_Cuticle_Struc_Prot"/>
</dbReference>
<dbReference type="Proteomes" id="UP001381693">
    <property type="component" value="Unassembled WGS sequence"/>
</dbReference>
<evidence type="ECO:0000256" key="3">
    <source>
        <dbReference type="SAM" id="MobiDB-lite"/>
    </source>
</evidence>
<dbReference type="GO" id="GO:0005615">
    <property type="term" value="C:extracellular space"/>
    <property type="evidence" value="ECO:0007669"/>
    <property type="project" value="TreeGrafter"/>
</dbReference>
<evidence type="ECO:0000313" key="6">
    <source>
        <dbReference type="Proteomes" id="UP001381693"/>
    </source>
</evidence>
<feature type="region of interest" description="Disordered" evidence="3">
    <location>
        <begin position="52"/>
        <end position="75"/>
    </location>
</feature>
<keyword evidence="1 2" id="KW-0193">Cuticle</keyword>
<evidence type="ECO:0000313" key="5">
    <source>
        <dbReference type="EMBL" id="KAK7012581.1"/>
    </source>
</evidence>